<dbReference type="InterPro" id="IPR007462">
    <property type="entry name" value="COV1-like"/>
</dbReference>
<gene>
    <name evidence="2" type="ORF">GCM10011352_41710</name>
</gene>
<organism evidence="2 3">
    <name type="scientific">Marinobacterium zhoushanense</name>
    <dbReference type="NCBI Taxonomy" id="1679163"/>
    <lineage>
        <taxon>Bacteria</taxon>
        <taxon>Pseudomonadati</taxon>
        <taxon>Pseudomonadota</taxon>
        <taxon>Gammaproteobacteria</taxon>
        <taxon>Oceanospirillales</taxon>
        <taxon>Oceanospirillaceae</taxon>
        <taxon>Marinobacterium</taxon>
    </lineage>
</organism>
<keyword evidence="1" id="KW-1133">Transmembrane helix</keyword>
<dbReference type="RefSeq" id="WP_188752048.1">
    <property type="nucleotide sequence ID" value="NZ_BMIJ01000010.1"/>
</dbReference>
<evidence type="ECO:0000313" key="3">
    <source>
        <dbReference type="Proteomes" id="UP000629025"/>
    </source>
</evidence>
<keyword evidence="3" id="KW-1185">Reference proteome</keyword>
<feature type="transmembrane region" description="Helical" evidence="1">
    <location>
        <begin position="7"/>
        <end position="29"/>
    </location>
</feature>
<dbReference type="EMBL" id="BMIJ01000010">
    <property type="protein sequence ID" value="GGC10865.1"/>
    <property type="molecule type" value="Genomic_DNA"/>
</dbReference>
<name>A0ABQ1KWU6_9GAMM</name>
<dbReference type="PANTHER" id="PTHR31876:SF26">
    <property type="entry name" value="PROTEIN LIKE COV 2"/>
    <property type="match status" value="1"/>
</dbReference>
<feature type="transmembrane region" description="Helical" evidence="1">
    <location>
        <begin position="59"/>
        <end position="85"/>
    </location>
</feature>
<evidence type="ECO:0008006" key="4">
    <source>
        <dbReference type="Google" id="ProtNLM"/>
    </source>
</evidence>
<dbReference type="Proteomes" id="UP000629025">
    <property type="component" value="Unassembled WGS sequence"/>
</dbReference>
<keyword evidence="1" id="KW-0472">Membrane</keyword>
<dbReference type="Pfam" id="PF04367">
    <property type="entry name" value="DUF502"/>
    <property type="match status" value="1"/>
</dbReference>
<proteinExistence type="predicted"/>
<dbReference type="PANTHER" id="PTHR31876">
    <property type="entry name" value="COV-LIKE PROTEIN 1"/>
    <property type="match status" value="1"/>
</dbReference>
<protein>
    <recommendedName>
        <fullName evidence="4">DUF502 domain-containing protein</fullName>
    </recommendedName>
</protein>
<reference evidence="3" key="1">
    <citation type="journal article" date="2019" name="Int. J. Syst. Evol. Microbiol.">
        <title>The Global Catalogue of Microorganisms (GCM) 10K type strain sequencing project: providing services to taxonomists for standard genome sequencing and annotation.</title>
        <authorList>
            <consortium name="The Broad Institute Genomics Platform"/>
            <consortium name="The Broad Institute Genome Sequencing Center for Infectious Disease"/>
            <person name="Wu L."/>
            <person name="Ma J."/>
        </authorList>
    </citation>
    <scope>NUCLEOTIDE SEQUENCE [LARGE SCALE GENOMIC DNA]</scope>
    <source>
        <strain evidence="3">CGMCC 1.15341</strain>
    </source>
</reference>
<sequence>MKLMLRFFFQGLLVLLPALLTVYLVWVIVGTLNDLMFSIIGEQLEQLIGVELPTWLTSLLGLALVLGLIIFTGMLASIYLGRFILSWFDHLLQRIPLVRLLYTSLTDLFTALLGDNRGFDRPVLVQLTAEPGIRVAGFITRDDLSMLGLKDDVAVYLPQSYNFAGNLVIVPRDRVTPIDAKASQVTAFIVSGGVSTSNRGGE</sequence>
<comment type="caution">
    <text evidence="2">The sequence shown here is derived from an EMBL/GenBank/DDBJ whole genome shotgun (WGS) entry which is preliminary data.</text>
</comment>
<accession>A0ABQ1KWU6</accession>
<keyword evidence="1" id="KW-0812">Transmembrane</keyword>
<evidence type="ECO:0000313" key="2">
    <source>
        <dbReference type="EMBL" id="GGC10865.1"/>
    </source>
</evidence>
<evidence type="ECO:0000256" key="1">
    <source>
        <dbReference type="SAM" id="Phobius"/>
    </source>
</evidence>